<dbReference type="InterPro" id="IPR007867">
    <property type="entry name" value="GMC_OxRtase_C"/>
</dbReference>
<protein>
    <submittedName>
        <fullName evidence="3">Glucose oxidase</fullName>
    </submittedName>
</protein>
<dbReference type="InterPro" id="IPR036188">
    <property type="entry name" value="FAD/NAD-bd_sf"/>
</dbReference>
<dbReference type="InterPro" id="IPR012132">
    <property type="entry name" value="GMC_OxRdtase"/>
</dbReference>
<comment type="similarity">
    <text evidence="1">Belongs to the GMC oxidoreductase family.</text>
</comment>
<reference evidence="4" key="2">
    <citation type="journal article" date="2014" name="PLoS ONE">
        <title>Genome and Transcriptome Analysis of the Fungal Pathogen Fusarium oxysporum f. sp. cubense Causing Banana Vascular Wilt Disease.</title>
        <authorList>
            <person name="Guo L."/>
            <person name="Han L."/>
            <person name="Yang L."/>
            <person name="Zeng H."/>
            <person name="Fan D."/>
            <person name="Zhu Y."/>
            <person name="Feng Y."/>
            <person name="Wang G."/>
            <person name="Peng C."/>
            <person name="Jiang X."/>
            <person name="Zhou D."/>
            <person name="Ni P."/>
            <person name="Liang C."/>
            <person name="Liu L."/>
            <person name="Wang J."/>
            <person name="Mao C."/>
            <person name="Fang X."/>
            <person name="Peng M."/>
            <person name="Huang J."/>
        </authorList>
    </citation>
    <scope>NUCLEOTIDE SEQUENCE [LARGE SCALE GENOMIC DNA]</scope>
    <source>
        <strain evidence="4">race 4</strain>
    </source>
</reference>
<dbReference type="AlphaFoldDB" id="N1RSL4"/>
<dbReference type="HOGENOM" id="CLU_002865_8_3_1"/>
<dbReference type="Gene3D" id="3.50.50.60">
    <property type="entry name" value="FAD/NAD(P)-binding domain"/>
    <property type="match status" value="1"/>
</dbReference>
<sequence length="59" mass="6322">MLPLEDGGVVDSRLRVYGVQGLRVIDSSIMPTVLDVNIAGPVYVLGEHGATMIKKDRGI</sequence>
<reference evidence="4" key="1">
    <citation type="submission" date="2012-09" db="EMBL/GenBank/DDBJ databases">
        <title>Genome sequencing and comparative transcriptomics of race 1 and race 4 of banana pathogen: Fusarium oxysporum f. sp. cubense.</title>
        <authorList>
            <person name="Fang X."/>
            <person name="Huang J."/>
        </authorList>
    </citation>
    <scope>NUCLEOTIDE SEQUENCE [LARGE SCALE GENOMIC DNA]</scope>
    <source>
        <strain evidence="4">race 4</strain>
    </source>
</reference>
<dbReference type="SUPFAM" id="SSF51905">
    <property type="entry name" value="FAD/NAD(P)-binding domain"/>
    <property type="match status" value="1"/>
</dbReference>
<dbReference type="OrthoDB" id="269227at2759"/>
<accession>N1RSL4</accession>
<dbReference type="PANTHER" id="PTHR11552">
    <property type="entry name" value="GLUCOSE-METHANOL-CHOLINE GMC OXIDOREDUCTASE"/>
    <property type="match status" value="1"/>
</dbReference>
<dbReference type="GO" id="GO:0044550">
    <property type="term" value="P:secondary metabolite biosynthetic process"/>
    <property type="evidence" value="ECO:0007669"/>
    <property type="project" value="TreeGrafter"/>
</dbReference>
<dbReference type="Pfam" id="PF05199">
    <property type="entry name" value="GMC_oxred_C"/>
    <property type="match status" value="1"/>
</dbReference>
<dbReference type="PANTHER" id="PTHR11552:SF115">
    <property type="entry name" value="DEHYDROGENASE XPTC-RELATED"/>
    <property type="match status" value="1"/>
</dbReference>
<evidence type="ECO:0000313" key="3">
    <source>
        <dbReference type="EMBL" id="EMT67177.1"/>
    </source>
</evidence>
<name>N1RSL4_FUSC4</name>
<dbReference type="EMBL" id="KB726963">
    <property type="protein sequence ID" value="EMT67177.1"/>
    <property type="molecule type" value="Genomic_DNA"/>
</dbReference>
<keyword evidence="4" id="KW-1185">Reference proteome</keyword>
<dbReference type="GO" id="GO:0016614">
    <property type="term" value="F:oxidoreductase activity, acting on CH-OH group of donors"/>
    <property type="evidence" value="ECO:0007669"/>
    <property type="project" value="InterPro"/>
</dbReference>
<evidence type="ECO:0000256" key="1">
    <source>
        <dbReference type="ARBA" id="ARBA00010790"/>
    </source>
</evidence>
<feature type="domain" description="Glucose-methanol-choline oxidoreductase C-terminal" evidence="2">
    <location>
        <begin position="5"/>
        <end position="46"/>
    </location>
</feature>
<organism evidence="3 4">
    <name type="scientific">Fusarium oxysporum f. sp. cubense (strain race 4)</name>
    <name type="common">Panama disease fungus</name>
    <dbReference type="NCBI Taxonomy" id="2502994"/>
    <lineage>
        <taxon>Eukaryota</taxon>
        <taxon>Fungi</taxon>
        <taxon>Dikarya</taxon>
        <taxon>Ascomycota</taxon>
        <taxon>Pezizomycotina</taxon>
        <taxon>Sordariomycetes</taxon>
        <taxon>Hypocreomycetidae</taxon>
        <taxon>Hypocreales</taxon>
        <taxon>Nectriaceae</taxon>
        <taxon>Fusarium</taxon>
        <taxon>Fusarium oxysporum species complex</taxon>
    </lineage>
</organism>
<dbReference type="GO" id="GO:0050660">
    <property type="term" value="F:flavin adenine dinucleotide binding"/>
    <property type="evidence" value="ECO:0007669"/>
    <property type="project" value="InterPro"/>
</dbReference>
<gene>
    <name evidence="3" type="ORF">FOC4_g10003725</name>
</gene>
<proteinExistence type="inferred from homology"/>
<dbReference type="STRING" id="1229665.N1RSL4"/>
<evidence type="ECO:0000313" key="4">
    <source>
        <dbReference type="Proteomes" id="UP000016929"/>
    </source>
</evidence>
<dbReference type="Proteomes" id="UP000016929">
    <property type="component" value="Unassembled WGS sequence"/>
</dbReference>
<evidence type="ECO:0000259" key="2">
    <source>
        <dbReference type="Pfam" id="PF05199"/>
    </source>
</evidence>